<dbReference type="Proteomes" id="UP000434101">
    <property type="component" value="Unassembled WGS sequence"/>
</dbReference>
<evidence type="ECO:0000256" key="1">
    <source>
        <dbReference type="SAM" id="Phobius"/>
    </source>
</evidence>
<evidence type="ECO:0000259" key="2">
    <source>
        <dbReference type="Pfam" id="PF07790"/>
    </source>
</evidence>
<organism evidence="3 4">
    <name type="scientific">Natronorubrum halalkaliphilum</name>
    <dbReference type="NCBI Taxonomy" id="2691917"/>
    <lineage>
        <taxon>Archaea</taxon>
        <taxon>Methanobacteriati</taxon>
        <taxon>Methanobacteriota</taxon>
        <taxon>Stenosarchaea group</taxon>
        <taxon>Halobacteria</taxon>
        <taxon>Halobacteriales</taxon>
        <taxon>Natrialbaceae</taxon>
        <taxon>Natronorubrum</taxon>
    </lineage>
</organism>
<dbReference type="AlphaFoldDB" id="A0A6B0VHH6"/>
<dbReference type="EMBL" id="WUYX01000017">
    <property type="protein sequence ID" value="MXV61291.1"/>
    <property type="molecule type" value="Genomic_DNA"/>
</dbReference>
<dbReference type="InterPro" id="IPR013373">
    <property type="entry name" value="Flagellin/pilin_N_arc"/>
</dbReference>
<dbReference type="PANTHER" id="PTHR38138:SF1">
    <property type="entry name" value="ARCHAEAL TYPE IV PILIN N-TERMINAL DOMAIN-CONTAINING PROTEIN"/>
    <property type="match status" value="1"/>
</dbReference>
<dbReference type="PANTHER" id="PTHR38138">
    <property type="entry name" value="VNG6441H"/>
    <property type="match status" value="1"/>
</dbReference>
<dbReference type="Pfam" id="PF07790">
    <property type="entry name" value="Pilin_N"/>
    <property type="match status" value="1"/>
</dbReference>
<feature type="domain" description="Archaeal Type IV pilin N-terminal" evidence="2">
    <location>
        <begin position="17"/>
        <end position="101"/>
    </location>
</feature>
<name>A0A6B0VHH6_9EURY</name>
<comment type="caution">
    <text evidence="3">The sequence shown here is derived from an EMBL/GenBank/DDBJ whole genome shotgun (WGS) entry which is preliminary data.</text>
</comment>
<feature type="transmembrane region" description="Helical" evidence="1">
    <location>
        <begin position="21"/>
        <end position="46"/>
    </location>
</feature>
<reference evidence="3 4" key="1">
    <citation type="submission" date="2020-01" db="EMBL/GenBank/DDBJ databases">
        <title>Natronorubrum sp. JWXQ-INN 674 isolated from Inner Mongolia Autonomous Region of China.</title>
        <authorList>
            <person name="Xue Q."/>
        </authorList>
    </citation>
    <scope>NUCLEOTIDE SEQUENCE [LARGE SCALE GENOMIC DNA]</scope>
    <source>
        <strain evidence="3 4">JWXQ-INN-674</strain>
    </source>
</reference>
<dbReference type="NCBIfam" id="TIGR02537">
    <property type="entry name" value="arch_flag_Nterm"/>
    <property type="match status" value="1"/>
</dbReference>
<evidence type="ECO:0000313" key="3">
    <source>
        <dbReference type="EMBL" id="MXV61291.1"/>
    </source>
</evidence>
<evidence type="ECO:0000313" key="4">
    <source>
        <dbReference type="Proteomes" id="UP000434101"/>
    </source>
</evidence>
<keyword evidence="1" id="KW-0812">Transmembrane</keyword>
<dbReference type="RefSeq" id="WP_160063059.1">
    <property type="nucleotide sequence ID" value="NZ_WUYX01000017.1"/>
</dbReference>
<accession>A0A6B0VHH6</accession>
<gene>
    <name evidence="3" type="ORF">GS429_04270</name>
</gene>
<sequence>MDLTKYKSKLIGNESERAVSPVIGVILMVAITVILAAVIATFVMGMGDDLGDSTPTTNVDANVNSDWDGDESGGEVELAYLSHSTGDSIDMENVRVVVRDDNGAQVASVDGADFEADPSEDPDSDGDVYIYTEDDEFDAGTTLTVKADSNSNGLEYTSSGGDFTLQVIDIPSSTTIHDTTHDLPESS</sequence>
<protein>
    <submittedName>
        <fullName evidence="3">Type IV pilin</fullName>
    </submittedName>
</protein>
<proteinExistence type="predicted"/>
<keyword evidence="1" id="KW-1133">Transmembrane helix</keyword>
<keyword evidence="1" id="KW-0472">Membrane</keyword>
<dbReference type="InterPro" id="IPR012859">
    <property type="entry name" value="Pilin_N_archaeal"/>
</dbReference>
<dbReference type="OrthoDB" id="178148at2157"/>
<keyword evidence="4" id="KW-1185">Reference proteome</keyword>